<dbReference type="InterPro" id="IPR002347">
    <property type="entry name" value="SDR_fam"/>
</dbReference>
<keyword evidence="2" id="KW-0521">NADP</keyword>
<dbReference type="PRINTS" id="PR00080">
    <property type="entry name" value="SDRFAMILY"/>
</dbReference>
<proteinExistence type="inferred from homology"/>
<dbReference type="InterPro" id="IPR036291">
    <property type="entry name" value="NAD(P)-bd_dom_sf"/>
</dbReference>
<dbReference type="GO" id="GO:0006633">
    <property type="term" value="P:fatty acid biosynthetic process"/>
    <property type="evidence" value="ECO:0007669"/>
    <property type="project" value="TreeGrafter"/>
</dbReference>
<organism evidence="5 6">
    <name type="scientific">Hortaea werneckii</name>
    <name type="common">Black yeast</name>
    <name type="synonym">Cladosporium werneckii</name>
    <dbReference type="NCBI Taxonomy" id="91943"/>
    <lineage>
        <taxon>Eukaryota</taxon>
        <taxon>Fungi</taxon>
        <taxon>Dikarya</taxon>
        <taxon>Ascomycota</taxon>
        <taxon>Pezizomycotina</taxon>
        <taxon>Dothideomycetes</taxon>
        <taxon>Dothideomycetidae</taxon>
        <taxon>Mycosphaerellales</taxon>
        <taxon>Teratosphaeriaceae</taxon>
        <taxon>Hortaea</taxon>
    </lineage>
</organism>
<name>A0A3M7CQD2_HORWE</name>
<protein>
    <submittedName>
        <fullName evidence="5">Uncharacterized protein</fullName>
    </submittedName>
</protein>
<evidence type="ECO:0000313" key="5">
    <source>
        <dbReference type="EMBL" id="RMY54070.1"/>
    </source>
</evidence>
<dbReference type="PRINTS" id="PR00081">
    <property type="entry name" value="GDHRDH"/>
</dbReference>
<comment type="similarity">
    <text evidence="1 4">Belongs to the short-chain dehydrogenases/reductases (SDR) family.</text>
</comment>
<dbReference type="PANTHER" id="PTHR42760:SF111">
    <property type="entry name" value="3-OXOACYL-(ACYL-CARRIER-PROTEIN) REDUCTASE (AFU_ORTHOLOGUE AFUA_1G10100)"/>
    <property type="match status" value="1"/>
</dbReference>
<dbReference type="OrthoDB" id="47007at2759"/>
<dbReference type="CDD" id="cd05233">
    <property type="entry name" value="SDR_c"/>
    <property type="match status" value="1"/>
</dbReference>
<dbReference type="Gene3D" id="3.40.50.720">
    <property type="entry name" value="NAD(P)-binding Rossmann-like Domain"/>
    <property type="match status" value="1"/>
</dbReference>
<gene>
    <name evidence="5" type="ORF">D0865_04934</name>
</gene>
<evidence type="ECO:0000313" key="6">
    <source>
        <dbReference type="Proteomes" id="UP000270230"/>
    </source>
</evidence>
<evidence type="ECO:0000256" key="3">
    <source>
        <dbReference type="ARBA" id="ARBA00023002"/>
    </source>
</evidence>
<dbReference type="GO" id="GO:0016616">
    <property type="term" value="F:oxidoreductase activity, acting on the CH-OH group of donors, NAD or NADP as acceptor"/>
    <property type="evidence" value="ECO:0007669"/>
    <property type="project" value="TreeGrafter"/>
</dbReference>
<reference evidence="5 6" key="1">
    <citation type="journal article" date="2018" name="BMC Genomics">
        <title>Genomic evidence for intraspecific hybridization in a clonal and extremely halotolerant yeast.</title>
        <authorList>
            <person name="Gostincar C."/>
            <person name="Stajich J.E."/>
            <person name="Zupancic J."/>
            <person name="Zalar P."/>
            <person name="Gunde-Cimerman N."/>
        </authorList>
    </citation>
    <scope>NUCLEOTIDE SEQUENCE [LARGE SCALE GENOMIC DNA]</scope>
    <source>
        <strain evidence="5 6">EXF-151</strain>
    </source>
</reference>
<dbReference type="PANTHER" id="PTHR42760">
    <property type="entry name" value="SHORT-CHAIN DEHYDROGENASES/REDUCTASES FAMILY MEMBER"/>
    <property type="match status" value="1"/>
</dbReference>
<dbReference type="FunFam" id="3.40.50.720:FF:000374">
    <property type="entry name" value="3-oxoacyl-(Acyl-carrier-protein) reductase"/>
    <property type="match status" value="1"/>
</dbReference>
<dbReference type="PROSITE" id="PS00061">
    <property type="entry name" value="ADH_SHORT"/>
    <property type="match status" value="1"/>
</dbReference>
<evidence type="ECO:0000256" key="2">
    <source>
        <dbReference type="ARBA" id="ARBA00022857"/>
    </source>
</evidence>
<keyword evidence="3" id="KW-0560">Oxidoreductase</keyword>
<accession>A0A3M7CQD2</accession>
<dbReference type="AlphaFoldDB" id="A0A3M7CQD2"/>
<evidence type="ECO:0000256" key="1">
    <source>
        <dbReference type="ARBA" id="ARBA00006484"/>
    </source>
</evidence>
<dbReference type="Pfam" id="PF00106">
    <property type="entry name" value="adh_short"/>
    <property type="match status" value="1"/>
</dbReference>
<dbReference type="Proteomes" id="UP000270230">
    <property type="component" value="Unassembled WGS sequence"/>
</dbReference>
<dbReference type="EMBL" id="QWIN01000313">
    <property type="protein sequence ID" value="RMY54070.1"/>
    <property type="molecule type" value="Genomic_DNA"/>
</dbReference>
<sequence>MSRPGSSRIAATNLGGGGGFRVLEGKVAIVTGGSRGGDNNSRTRIGAATCENLASKGASLIINYTSDSSTEKAEKLAQQLQTTYGVKCLPVQADMGSENGPAHIVDRAVNNFSHPKSRKFQIDIVINNAGVASKMLLEDCTSEEFARLYNVNVRGPLLLMKAVQPHLPTDRSGRIVNVSSVSAALGFHEDAMYGGTKAALEAMTRTWSRELSERCTVNAVNPGPVATDMYGSTSREFQEKMSGWTRNTPLAAVRPGVDSKEFVDNASFAGGRPAYEDEVAGVIAMLCTPDSGWCTGSTICANGGFKFSN</sequence>
<comment type="caution">
    <text evidence="5">The sequence shown here is derived from an EMBL/GenBank/DDBJ whole genome shotgun (WGS) entry which is preliminary data.</text>
</comment>
<evidence type="ECO:0000256" key="4">
    <source>
        <dbReference type="RuleBase" id="RU000363"/>
    </source>
</evidence>
<dbReference type="InterPro" id="IPR020904">
    <property type="entry name" value="Sc_DH/Rdtase_CS"/>
</dbReference>
<dbReference type="GO" id="GO:0048038">
    <property type="term" value="F:quinone binding"/>
    <property type="evidence" value="ECO:0007669"/>
    <property type="project" value="TreeGrafter"/>
</dbReference>
<dbReference type="SUPFAM" id="SSF51735">
    <property type="entry name" value="NAD(P)-binding Rossmann-fold domains"/>
    <property type="match status" value="1"/>
</dbReference>